<organism evidence="2">
    <name type="scientific">Stichopus japonicus</name>
    <name type="common">Sea cucumber</name>
    <dbReference type="NCBI Taxonomy" id="307972"/>
    <lineage>
        <taxon>Eukaryota</taxon>
        <taxon>Metazoa</taxon>
        <taxon>Echinodermata</taxon>
        <taxon>Eleutherozoa</taxon>
        <taxon>Echinozoa</taxon>
        <taxon>Holothuroidea</taxon>
        <taxon>Aspidochirotacea</taxon>
        <taxon>Aspidochirotida</taxon>
        <taxon>Stichopodidae</taxon>
        <taxon>Apostichopus</taxon>
    </lineage>
</organism>
<feature type="signal peptide" evidence="1">
    <location>
        <begin position="1"/>
        <end position="24"/>
    </location>
</feature>
<protein>
    <submittedName>
        <fullName evidence="2">GN-19</fullName>
    </submittedName>
</protein>
<name>A0A2U8RM90_STIJA</name>
<evidence type="ECO:0000256" key="1">
    <source>
        <dbReference type="SAM" id="SignalP"/>
    </source>
</evidence>
<proteinExistence type="evidence at transcript level"/>
<accession>A0A2U8RM90</accession>
<sequence length="82" mass="9666">MYKTAEKFFLICAVLTALLLVCNSMYIQRDDAPDGLDRYLEMKRGQMMMRDMDLLEESLKRGGRLPNYAGPPRMPWLIHNRR</sequence>
<dbReference type="EMBL" id="MF422085">
    <property type="protein sequence ID" value="AWM30281.1"/>
    <property type="molecule type" value="mRNA"/>
</dbReference>
<dbReference type="AlphaFoldDB" id="A0A2U8RM90"/>
<feature type="chain" id="PRO_5016124425" evidence="1">
    <location>
        <begin position="25"/>
        <end position="82"/>
    </location>
</feature>
<reference evidence="2" key="1">
    <citation type="submission" date="2017-06" db="EMBL/GenBank/DDBJ databases">
        <title>Neuropeptide precursor identification based on transcriptomic and neuropeptidomic analysis of circumoral nerve ring in sea cucumber.</title>
        <authorList>
            <person name="Chen M.Y."/>
            <person name="Hou Y.Y."/>
            <person name="Elphick M.R."/>
        </authorList>
    </citation>
    <scope>NUCLEOTIDE SEQUENCE</scope>
    <source>
        <tissue evidence="2">Circumoral nerve ring</tissue>
    </source>
</reference>
<evidence type="ECO:0000313" key="2">
    <source>
        <dbReference type="EMBL" id="AWM30281.1"/>
    </source>
</evidence>
<keyword evidence="1" id="KW-0732">Signal</keyword>